<feature type="binding site" evidence="1">
    <location>
        <position position="365"/>
    </location>
    <ligand>
        <name>Mn(2+)</name>
        <dbReference type="ChEBI" id="CHEBI:29035"/>
        <label>2</label>
    </ligand>
</feature>
<dbReference type="PANTHER" id="PTHR11014:SF63">
    <property type="entry name" value="METALLOPEPTIDASE, PUTATIVE (AFU_ORTHOLOGUE AFUA_6G09600)-RELATED"/>
    <property type="match status" value="1"/>
</dbReference>
<accession>A0A9D1RTD3</accession>
<protein>
    <submittedName>
        <fullName evidence="3">Amidohydrolase</fullName>
    </submittedName>
</protein>
<feature type="binding site" evidence="1">
    <location>
        <position position="167"/>
    </location>
    <ligand>
        <name>Mn(2+)</name>
        <dbReference type="ChEBI" id="CHEBI:29035"/>
        <label>2</label>
    </ligand>
</feature>
<dbReference type="Proteomes" id="UP000824192">
    <property type="component" value="Unassembled WGS sequence"/>
</dbReference>
<dbReference type="Pfam" id="PF07687">
    <property type="entry name" value="M20_dimer"/>
    <property type="match status" value="1"/>
</dbReference>
<dbReference type="AlphaFoldDB" id="A0A9D1RTD3"/>
<comment type="caution">
    <text evidence="3">The sequence shown here is derived from an EMBL/GenBank/DDBJ whole genome shotgun (WGS) entry which is preliminary data.</text>
</comment>
<dbReference type="InterPro" id="IPR002933">
    <property type="entry name" value="Peptidase_M20"/>
</dbReference>
<dbReference type="GO" id="GO:0016787">
    <property type="term" value="F:hydrolase activity"/>
    <property type="evidence" value="ECO:0007669"/>
    <property type="project" value="InterPro"/>
</dbReference>
<reference evidence="3" key="2">
    <citation type="submission" date="2021-04" db="EMBL/GenBank/DDBJ databases">
        <authorList>
            <person name="Gilroy R."/>
        </authorList>
    </citation>
    <scope>NUCLEOTIDE SEQUENCE</scope>
    <source>
        <strain evidence="3">ChiGjej6B6-1540</strain>
    </source>
</reference>
<dbReference type="InterPro" id="IPR017439">
    <property type="entry name" value="Amidohydrolase"/>
</dbReference>
<dbReference type="Gene3D" id="3.40.630.10">
    <property type="entry name" value="Zn peptidases"/>
    <property type="match status" value="1"/>
</dbReference>
<sequence>MNEYLQEALALTPELKAIKEDIHRHPELSFHEVRTTKIIQDQLLAMGFHLVHIGMETGAVAVLEGGKPGPAVALRADIDAIAQQESPDHGGVVSEEPGIMHACGHDFHTTCLLGAARILANHREELAGSVYVIFQPAEEVTQGAAAMVAHGLWEKLPEIPKCIFALHTRPEVPAGQVALVQGGIMSGKCHFTLKLTGVAGHGGAPHQCVDVITAGAAIVEAVQTIPSRCTDPREPLVCAVLSIHAGTEENFVPETLTMTGAIRAHAERVMEETKEHLKRLMGGIAESYRCRWTLDFIPQVPVTYNSPEMTALARKAAAAVVGEENLCTPRGDMASEDFSVLTQTAPGFFYWLGTGFPDRENPGWHHDCFRTDDDALPIGAALLTQSVFTALET</sequence>
<dbReference type="NCBIfam" id="TIGR01891">
    <property type="entry name" value="amidohydrolases"/>
    <property type="match status" value="1"/>
</dbReference>
<feature type="binding site" evidence="1">
    <location>
        <position position="103"/>
    </location>
    <ligand>
        <name>Mn(2+)</name>
        <dbReference type="ChEBI" id="CHEBI:29035"/>
        <label>2</label>
    </ligand>
</feature>
<dbReference type="Pfam" id="PF01546">
    <property type="entry name" value="Peptidase_M20"/>
    <property type="match status" value="1"/>
</dbReference>
<dbReference type="CDD" id="cd03886">
    <property type="entry name" value="M20_Acy1"/>
    <property type="match status" value="1"/>
</dbReference>
<dbReference type="PANTHER" id="PTHR11014">
    <property type="entry name" value="PEPTIDASE M20 FAMILY MEMBER"/>
    <property type="match status" value="1"/>
</dbReference>
<evidence type="ECO:0000256" key="1">
    <source>
        <dbReference type="PIRSR" id="PIRSR005962-1"/>
    </source>
</evidence>
<dbReference type="InterPro" id="IPR011650">
    <property type="entry name" value="Peptidase_M20_dimer"/>
</dbReference>
<organism evidence="3 4">
    <name type="scientific">Candidatus Flavonifractor merdipullorum</name>
    <dbReference type="NCBI Taxonomy" id="2838590"/>
    <lineage>
        <taxon>Bacteria</taxon>
        <taxon>Bacillati</taxon>
        <taxon>Bacillota</taxon>
        <taxon>Clostridia</taxon>
        <taxon>Eubacteriales</taxon>
        <taxon>Oscillospiraceae</taxon>
        <taxon>Flavonifractor</taxon>
    </lineage>
</organism>
<dbReference type="GO" id="GO:0046872">
    <property type="term" value="F:metal ion binding"/>
    <property type="evidence" value="ECO:0007669"/>
    <property type="project" value="UniProtKB-KW"/>
</dbReference>
<dbReference type="SUPFAM" id="SSF55031">
    <property type="entry name" value="Bacterial exopeptidase dimerisation domain"/>
    <property type="match status" value="1"/>
</dbReference>
<dbReference type="Gene3D" id="3.30.70.360">
    <property type="match status" value="1"/>
</dbReference>
<feature type="binding site" evidence="1">
    <location>
        <position position="139"/>
    </location>
    <ligand>
        <name>Mn(2+)</name>
        <dbReference type="ChEBI" id="CHEBI:29035"/>
        <label>2</label>
    </ligand>
</feature>
<dbReference type="InterPro" id="IPR036264">
    <property type="entry name" value="Bact_exopeptidase_dim_dom"/>
</dbReference>
<dbReference type="SUPFAM" id="SSF53187">
    <property type="entry name" value="Zn-dependent exopeptidases"/>
    <property type="match status" value="1"/>
</dbReference>
<feature type="domain" description="Peptidase M20 dimerisation" evidence="2">
    <location>
        <begin position="187"/>
        <end position="282"/>
    </location>
</feature>
<evidence type="ECO:0000313" key="4">
    <source>
        <dbReference type="Proteomes" id="UP000824192"/>
    </source>
</evidence>
<dbReference type="EMBL" id="DXGA01000051">
    <property type="protein sequence ID" value="HIW93377.1"/>
    <property type="molecule type" value="Genomic_DNA"/>
</dbReference>
<keyword evidence="1" id="KW-0464">Manganese</keyword>
<gene>
    <name evidence="3" type="ORF">H9868_02430</name>
</gene>
<reference evidence="3" key="1">
    <citation type="journal article" date="2021" name="PeerJ">
        <title>Extensive microbial diversity within the chicken gut microbiome revealed by metagenomics and culture.</title>
        <authorList>
            <person name="Gilroy R."/>
            <person name="Ravi A."/>
            <person name="Getino M."/>
            <person name="Pursley I."/>
            <person name="Horton D.L."/>
            <person name="Alikhan N.F."/>
            <person name="Baker D."/>
            <person name="Gharbi K."/>
            <person name="Hall N."/>
            <person name="Watson M."/>
            <person name="Adriaenssens E.M."/>
            <person name="Foster-Nyarko E."/>
            <person name="Jarju S."/>
            <person name="Secka A."/>
            <person name="Antonio M."/>
            <person name="Oren A."/>
            <person name="Chaudhuri R.R."/>
            <person name="La Ragione R."/>
            <person name="Hildebrand F."/>
            <person name="Pallen M.J."/>
        </authorList>
    </citation>
    <scope>NUCLEOTIDE SEQUENCE</scope>
    <source>
        <strain evidence="3">ChiGjej6B6-1540</strain>
    </source>
</reference>
<proteinExistence type="predicted"/>
<feature type="binding site" evidence="1">
    <location>
        <position position="105"/>
    </location>
    <ligand>
        <name>Mn(2+)</name>
        <dbReference type="ChEBI" id="CHEBI:29035"/>
        <label>2</label>
    </ligand>
</feature>
<dbReference type="PIRSF" id="PIRSF005962">
    <property type="entry name" value="Pept_M20D_amidohydro"/>
    <property type="match status" value="1"/>
</dbReference>
<keyword evidence="1" id="KW-0479">Metal-binding</keyword>
<name>A0A9D1RTD3_9FIRM</name>
<evidence type="ECO:0000259" key="2">
    <source>
        <dbReference type="Pfam" id="PF07687"/>
    </source>
</evidence>
<evidence type="ECO:0000313" key="3">
    <source>
        <dbReference type="EMBL" id="HIW93377.1"/>
    </source>
</evidence>
<comment type="cofactor">
    <cofactor evidence="1">
        <name>Mn(2+)</name>
        <dbReference type="ChEBI" id="CHEBI:29035"/>
    </cofactor>
    <text evidence="1">The Mn(2+) ion enhances activity.</text>
</comment>